<evidence type="ECO:0000256" key="1">
    <source>
        <dbReference type="SAM" id="Phobius"/>
    </source>
</evidence>
<feature type="transmembrane region" description="Helical" evidence="1">
    <location>
        <begin position="111"/>
        <end position="131"/>
    </location>
</feature>
<sequence length="135" mass="15690">MPPITWQAGYLEEQIMRLTTHPLRHENHFELRHATIPTYIASYLFPAVLLLYEVWRVGSWIYVHGMNFANFNSMGYEYTVMLAWFGLQVATEIVFLIGAALSRHRDFGHRIANLLCGVFCSAVVLLFDFGLQHWI</sequence>
<keyword evidence="1" id="KW-1133">Transmembrane helix</keyword>
<evidence type="ECO:0000313" key="3">
    <source>
        <dbReference type="Proteomes" id="UP000007437"/>
    </source>
</evidence>
<dbReference type="HOGENOM" id="CLU_144013_0_0_4"/>
<feature type="transmembrane region" description="Helical" evidence="1">
    <location>
        <begin position="34"/>
        <end position="55"/>
    </location>
</feature>
<organism evidence="2 3">
    <name type="scientific">Mycetohabitans rhizoxinica (strain DSM 19002 / CIP 109453 / HKI 454)</name>
    <name type="common">Paraburkholderia rhizoxinica</name>
    <dbReference type="NCBI Taxonomy" id="882378"/>
    <lineage>
        <taxon>Bacteria</taxon>
        <taxon>Pseudomonadati</taxon>
        <taxon>Pseudomonadota</taxon>
        <taxon>Betaproteobacteria</taxon>
        <taxon>Burkholderiales</taxon>
        <taxon>Burkholderiaceae</taxon>
        <taxon>Mycetohabitans</taxon>
    </lineage>
</organism>
<gene>
    <name evidence="2" type="ordered locus">RBRH_00432</name>
</gene>
<keyword evidence="2" id="KW-0614">Plasmid</keyword>
<reference evidence="2 3" key="1">
    <citation type="journal article" date="2011" name="J. Bacteriol.">
        <title>Complete genome sequence of Burkholderia rhizoxinica, an endosymbiont of Rhizopus microsporus.</title>
        <authorList>
            <person name="Lackner G."/>
            <person name="Moebius N."/>
            <person name="Partida-Martinez L."/>
            <person name="Hertweck C."/>
        </authorList>
    </citation>
    <scope>NUCLEOTIDE SEQUENCE [LARGE SCALE GENOMIC DNA]</scope>
    <source>
        <strain evidence="3">DSM 19002 / CIP 109453 / HKI 454</strain>
        <plasmid evidence="2 3">pBRH01</plasmid>
    </source>
</reference>
<keyword evidence="1" id="KW-0812">Transmembrane</keyword>
<proteinExistence type="predicted"/>
<keyword evidence="1" id="KW-0472">Membrane</keyword>
<dbReference type="eggNOG" id="ENOG50316U2">
    <property type="taxonomic scope" value="Bacteria"/>
</dbReference>
<protein>
    <submittedName>
        <fullName evidence="2">Uncharacterized protein</fullName>
    </submittedName>
</protein>
<accession>E5ATT7</accession>
<geneLocation type="plasmid" evidence="2 3">
    <name>pBRH01</name>
</geneLocation>
<dbReference type="KEGG" id="brh:RBRH_00432"/>
<feature type="transmembrane region" description="Helical" evidence="1">
    <location>
        <begin position="75"/>
        <end position="99"/>
    </location>
</feature>
<evidence type="ECO:0000313" key="2">
    <source>
        <dbReference type="EMBL" id="CBW76511.1"/>
    </source>
</evidence>
<dbReference type="AlphaFoldDB" id="E5ATT7"/>
<dbReference type="EMBL" id="FR687360">
    <property type="protein sequence ID" value="CBW76511.1"/>
    <property type="molecule type" value="Genomic_DNA"/>
</dbReference>
<name>E5ATT7_MYCRK</name>
<dbReference type="Proteomes" id="UP000007437">
    <property type="component" value="Plasmid pBRH01"/>
</dbReference>